<evidence type="ECO:0000256" key="1">
    <source>
        <dbReference type="ARBA" id="ARBA00004496"/>
    </source>
</evidence>
<keyword evidence="3 5" id="KW-0533">Nickel</keyword>
<dbReference type="GO" id="GO:0016151">
    <property type="term" value="F:nickel cation binding"/>
    <property type="evidence" value="ECO:0007669"/>
    <property type="project" value="UniProtKB-UniRule"/>
</dbReference>
<comment type="similarity">
    <text evidence="5">Belongs to the UreE family.</text>
</comment>
<evidence type="ECO:0000313" key="9">
    <source>
        <dbReference type="Proteomes" id="UP000515317"/>
    </source>
</evidence>
<evidence type="ECO:0000256" key="2">
    <source>
        <dbReference type="ARBA" id="ARBA00022490"/>
    </source>
</evidence>
<feature type="domain" description="UreE urease accessory N-terminal" evidence="7">
    <location>
        <begin position="5"/>
        <end position="68"/>
    </location>
</feature>
<name>A0A6S6QM61_9HYPH</name>
<dbReference type="KEGG" id="tso:IZ6_22590"/>
<feature type="region of interest" description="Disordered" evidence="6">
    <location>
        <begin position="148"/>
        <end position="187"/>
    </location>
</feature>
<accession>A0A6S6QM61</accession>
<dbReference type="AlphaFoldDB" id="A0A6S6QM61"/>
<evidence type="ECO:0000256" key="5">
    <source>
        <dbReference type="HAMAP-Rule" id="MF_00822"/>
    </source>
</evidence>
<dbReference type="GO" id="GO:0006457">
    <property type="term" value="P:protein folding"/>
    <property type="evidence" value="ECO:0007669"/>
    <property type="project" value="InterPro"/>
</dbReference>
<comment type="subcellular location">
    <subcellularLocation>
        <location evidence="1 5">Cytoplasm</location>
    </subcellularLocation>
</comment>
<dbReference type="InterPro" id="IPR012406">
    <property type="entry name" value="UreE"/>
</dbReference>
<evidence type="ECO:0000256" key="6">
    <source>
        <dbReference type="SAM" id="MobiDB-lite"/>
    </source>
</evidence>
<dbReference type="EMBL" id="AP023361">
    <property type="protein sequence ID" value="BCJ91524.1"/>
    <property type="molecule type" value="Genomic_DNA"/>
</dbReference>
<dbReference type="GO" id="GO:0005737">
    <property type="term" value="C:cytoplasm"/>
    <property type="evidence" value="ECO:0007669"/>
    <property type="project" value="UniProtKB-SubCell"/>
</dbReference>
<keyword evidence="4 5" id="KW-0143">Chaperone</keyword>
<dbReference type="InterPro" id="IPR004029">
    <property type="entry name" value="UreE_N"/>
</dbReference>
<dbReference type="Pfam" id="PF05194">
    <property type="entry name" value="UreE_C"/>
    <property type="match status" value="1"/>
</dbReference>
<dbReference type="CDD" id="cd00571">
    <property type="entry name" value="UreE"/>
    <property type="match status" value="1"/>
</dbReference>
<keyword evidence="2 5" id="KW-0963">Cytoplasm</keyword>
<dbReference type="Gene3D" id="2.60.260.20">
    <property type="entry name" value="Urease metallochaperone UreE, N-terminal domain"/>
    <property type="match status" value="1"/>
</dbReference>
<reference evidence="8 9" key="1">
    <citation type="submission" date="2020-08" db="EMBL/GenBank/DDBJ databases">
        <title>Genome sequence of Rhizobiales bacterium strain IZ6.</title>
        <authorList>
            <person name="Nakai R."/>
            <person name="Naganuma T."/>
        </authorList>
    </citation>
    <scope>NUCLEOTIDE SEQUENCE [LARGE SCALE GENOMIC DNA]</scope>
    <source>
        <strain evidence="8 9">IZ6</strain>
    </source>
</reference>
<evidence type="ECO:0000256" key="4">
    <source>
        <dbReference type="ARBA" id="ARBA00023186"/>
    </source>
</evidence>
<dbReference type="SUPFAM" id="SSF69737">
    <property type="entry name" value="Urease metallochaperone UreE, C-terminal domain"/>
    <property type="match status" value="1"/>
</dbReference>
<dbReference type="HAMAP" id="MF_00822">
    <property type="entry name" value="UreE"/>
    <property type="match status" value="1"/>
</dbReference>
<dbReference type="GO" id="GO:0051082">
    <property type="term" value="F:unfolded protein binding"/>
    <property type="evidence" value="ECO:0007669"/>
    <property type="project" value="UniProtKB-UniRule"/>
</dbReference>
<comment type="function">
    <text evidence="5">Involved in urease metallocenter assembly. Binds nickel. Probably functions as a nickel donor during metallocenter assembly.</text>
</comment>
<evidence type="ECO:0000256" key="3">
    <source>
        <dbReference type="ARBA" id="ARBA00022596"/>
    </source>
</evidence>
<dbReference type="Pfam" id="PF02814">
    <property type="entry name" value="UreE_N"/>
    <property type="match status" value="1"/>
</dbReference>
<dbReference type="RefSeq" id="WP_222875167.1">
    <property type="nucleotide sequence ID" value="NZ_AP023361.1"/>
</dbReference>
<proteinExistence type="inferred from homology"/>
<gene>
    <name evidence="5" type="primary">ureE</name>
    <name evidence="8" type="ORF">IZ6_22590</name>
</gene>
<protein>
    <recommendedName>
        <fullName evidence="5">Urease accessory protein UreE</fullName>
    </recommendedName>
</protein>
<dbReference type="GO" id="GO:0065003">
    <property type="term" value="P:protein-containing complex assembly"/>
    <property type="evidence" value="ECO:0007669"/>
    <property type="project" value="InterPro"/>
</dbReference>
<dbReference type="SUPFAM" id="SSF69287">
    <property type="entry name" value="Urease metallochaperone UreE, N-terminal domain"/>
    <property type="match status" value="1"/>
</dbReference>
<dbReference type="Proteomes" id="UP000515317">
    <property type="component" value="Chromosome"/>
</dbReference>
<sequence>MNRAILIVRKLAVKPENIIDTITLDHQDRHRRRMAMKADGGLEFLLDLGNAAVLEDGDALKLDTGKLVRIAAKPEDLIEITTENPLRLMKVAWHLGNRHVPAEVTKDAIYIAPDHVLVEMVRGLGAKAVEIKRAFRPEQGAYHEHATHDHGHAHDHHDHGHGDHKHDHHEHDHQHEHGHACGCGHEH</sequence>
<dbReference type="InterPro" id="IPR007864">
    <property type="entry name" value="UreE_C_dom"/>
</dbReference>
<dbReference type="Gene3D" id="3.30.70.790">
    <property type="entry name" value="UreE, C-terminal domain"/>
    <property type="match status" value="1"/>
</dbReference>
<keyword evidence="9" id="KW-1185">Reference proteome</keyword>
<dbReference type="InterPro" id="IPR036118">
    <property type="entry name" value="UreE_N_sf"/>
</dbReference>
<dbReference type="SMART" id="SM00988">
    <property type="entry name" value="UreE_N"/>
    <property type="match status" value="1"/>
</dbReference>
<organism evidence="8 9">
    <name type="scientific">Terrihabitans soli</name>
    <dbReference type="NCBI Taxonomy" id="708113"/>
    <lineage>
        <taxon>Bacteria</taxon>
        <taxon>Pseudomonadati</taxon>
        <taxon>Pseudomonadota</taxon>
        <taxon>Alphaproteobacteria</taxon>
        <taxon>Hyphomicrobiales</taxon>
        <taxon>Terrihabitans</taxon>
    </lineage>
</organism>
<evidence type="ECO:0000259" key="7">
    <source>
        <dbReference type="SMART" id="SM00988"/>
    </source>
</evidence>
<dbReference type="GO" id="GO:0019627">
    <property type="term" value="P:urea metabolic process"/>
    <property type="evidence" value="ECO:0007669"/>
    <property type="project" value="InterPro"/>
</dbReference>
<evidence type="ECO:0000313" key="8">
    <source>
        <dbReference type="EMBL" id="BCJ91524.1"/>
    </source>
</evidence>